<feature type="non-terminal residue" evidence="1">
    <location>
        <position position="1"/>
    </location>
</feature>
<proteinExistence type="predicted"/>
<sequence>TRKKDFDLSSEKEKTSVLDTKVVNVSHSSKSEPSNSNDKNENSWASNIEQEEKPVGKGKQKVIPSTSEAYKAKNMVTEQEGPSTKVLESNNLEKVVSTDIANDQKVTSEENPNSTSTPNQNSLLVEDNYKNTDDQTLVANLDQDITMEPLDCDKENRTDEKEFTLVTSKKNNRKGNKKKNLITNEDNNKSRTENARTGFSPY</sequence>
<keyword evidence="2" id="KW-1185">Reference proteome</keyword>
<protein>
    <submittedName>
        <fullName evidence="1">3696_t:CDS:1</fullName>
    </submittedName>
</protein>
<organism evidence="1 2">
    <name type="scientific">Cetraspora pellucida</name>
    <dbReference type="NCBI Taxonomy" id="1433469"/>
    <lineage>
        <taxon>Eukaryota</taxon>
        <taxon>Fungi</taxon>
        <taxon>Fungi incertae sedis</taxon>
        <taxon>Mucoromycota</taxon>
        <taxon>Glomeromycotina</taxon>
        <taxon>Glomeromycetes</taxon>
        <taxon>Diversisporales</taxon>
        <taxon>Gigasporaceae</taxon>
        <taxon>Cetraspora</taxon>
    </lineage>
</organism>
<comment type="caution">
    <text evidence="1">The sequence shown here is derived from an EMBL/GenBank/DDBJ whole genome shotgun (WGS) entry which is preliminary data.</text>
</comment>
<accession>A0ACA9N1N4</accession>
<dbReference type="Proteomes" id="UP000789366">
    <property type="component" value="Unassembled WGS sequence"/>
</dbReference>
<evidence type="ECO:0000313" key="1">
    <source>
        <dbReference type="EMBL" id="CAG8618447.1"/>
    </source>
</evidence>
<name>A0ACA9N1N4_9GLOM</name>
<evidence type="ECO:0000313" key="2">
    <source>
        <dbReference type="Proteomes" id="UP000789366"/>
    </source>
</evidence>
<reference evidence="1" key="1">
    <citation type="submission" date="2021-06" db="EMBL/GenBank/DDBJ databases">
        <authorList>
            <person name="Kallberg Y."/>
            <person name="Tangrot J."/>
            <person name="Rosling A."/>
        </authorList>
    </citation>
    <scope>NUCLEOTIDE SEQUENCE</scope>
    <source>
        <strain evidence="1">28 12/20/2015</strain>
    </source>
</reference>
<gene>
    <name evidence="1" type="ORF">SPELUC_LOCUS7774</name>
</gene>
<dbReference type="EMBL" id="CAJVPW010010711">
    <property type="protein sequence ID" value="CAG8618447.1"/>
    <property type="molecule type" value="Genomic_DNA"/>
</dbReference>